<dbReference type="EMBL" id="HACA01025618">
    <property type="protein sequence ID" value="CDW42979.1"/>
    <property type="molecule type" value="Transcribed_RNA"/>
</dbReference>
<organism evidence="1">
    <name type="scientific">Lepeophtheirus salmonis</name>
    <name type="common">Salmon louse</name>
    <name type="synonym">Caligus salmonis</name>
    <dbReference type="NCBI Taxonomy" id="72036"/>
    <lineage>
        <taxon>Eukaryota</taxon>
        <taxon>Metazoa</taxon>
        <taxon>Ecdysozoa</taxon>
        <taxon>Arthropoda</taxon>
        <taxon>Crustacea</taxon>
        <taxon>Multicrustacea</taxon>
        <taxon>Hexanauplia</taxon>
        <taxon>Copepoda</taxon>
        <taxon>Siphonostomatoida</taxon>
        <taxon>Caligidae</taxon>
        <taxon>Lepeophtheirus</taxon>
    </lineage>
</organism>
<evidence type="ECO:0000313" key="1">
    <source>
        <dbReference type="EMBL" id="CDW42979.1"/>
    </source>
</evidence>
<name>A0A0K2UXJ6_LEPSM</name>
<reference evidence="1" key="1">
    <citation type="submission" date="2014-05" db="EMBL/GenBank/DDBJ databases">
        <authorList>
            <person name="Chronopoulou M."/>
        </authorList>
    </citation>
    <scope>NUCLEOTIDE SEQUENCE</scope>
    <source>
        <tissue evidence="1">Whole organism</tissue>
    </source>
</reference>
<dbReference type="AlphaFoldDB" id="A0A0K2UXJ6"/>
<sequence>MNDGVVDPERDNEGKEVIVRLVDVVISSTSLMLSM</sequence>
<proteinExistence type="predicted"/>
<accession>A0A0K2UXJ6</accession>
<protein>
    <submittedName>
        <fullName evidence="1">Uncharacterized protein</fullName>
    </submittedName>
</protein>